<organism evidence="2">
    <name type="scientific">Caenorhabditis brenneri</name>
    <name type="common">Nematode worm</name>
    <dbReference type="NCBI Taxonomy" id="135651"/>
    <lineage>
        <taxon>Eukaryota</taxon>
        <taxon>Metazoa</taxon>
        <taxon>Ecdysozoa</taxon>
        <taxon>Nematoda</taxon>
        <taxon>Chromadorea</taxon>
        <taxon>Rhabditida</taxon>
        <taxon>Rhabditina</taxon>
        <taxon>Rhabditomorpha</taxon>
        <taxon>Rhabditoidea</taxon>
        <taxon>Rhabditidae</taxon>
        <taxon>Peloderinae</taxon>
        <taxon>Caenorhabditis</taxon>
    </lineage>
</organism>
<protein>
    <submittedName>
        <fullName evidence="1">Uncharacterized protein</fullName>
    </submittedName>
</protein>
<dbReference type="EMBL" id="GL379892">
    <property type="protein sequence ID" value="EGT32005.1"/>
    <property type="molecule type" value="Genomic_DNA"/>
</dbReference>
<accession>G0NIU6</accession>
<gene>
    <name evidence="1" type="ORF">CAEBREN_01553</name>
</gene>
<dbReference type="HOGENOM" id="CLU_171306_0_0_1"/>
<dbReference type="OrthoDB" id="5815083at2759"/>
<proteinExistence type="predicted"/>
<name>G0NIU6_CAEBE</name>
<evidence type="ECO:0000313" key="2">
    <source>
        <dbReference type="Proteomes" id="UP000008068"/>
    </source>
</evidence>
<keyword evidence="2" id="KW-1185">Reference proteome</keyword>
<dbReference type="InParanoid" id="G0NIU6"/>
<reference evidence="2" key="1">
    <citation type="submission" date="2011-07" db="EMBL/GenBank/DDBJ databases">
        <authorList>
            <consortium name="Caenorhabditis brenneri Sequencing and Analysis Consortium"/>
            <person name="Wilson R.K."/>
        </authorList>
    </citation>
    <scope>NUCLEOTIDE SEQUENCE [LARGE SCALE GENOMIC DNA]</scope>
    <source>
        <strain evidence="2">PB2801</strain>
    </source>
</reference>
<dbReference type="Proteomes" id="UP000008068">
    <property type="component" value="Unassembled WGS sequence"/>
</dbReference>
<evidence type="ECO:0000313" key="1">
    <source>
        <dbReference type="EMBL" id="EGT32005.1"/>
    </source>
</evidence>
<dbReference type="AlphaFoldDB" id="G0NIU6"/>
<sequence>MVTFRKEDSRRARYLYSHFDDLIGVHGMAKAYKMHNVLQFCDWYLVTRNKREYNNEEVRDWIISASMFEFRHLLVYLLKPMKSVKDCIDEEDVEYMTNESMKMFIAKFLYEKF</sequence>